<proteinExistence type="predicted"/>
<accession>A0A812TTB2</accession>
<gene>
    <name evidence="1" type="ORF">SPIL2461_LOCUS14280</name>
</gene>
<dbReference type="AlphaFoldDB" id="A0A812TTB2"/>
<sequence>WALLLSWPPHSPETVGYDLLEKFEGNYFLYLGEQEDLRVGDMGLTGGRELLSKIAE</sequence>
<keyword evidence="2" id="KW-1185">Reference proteome</keyword>
<reference evidence="1" key="1">
    <citation type="submission" date="2021-02" db="EMBL/GenBank/DDBJ databases">
        <authorList>
            <person name="Dougan E. K."/>
            <person name="Rhodes N."/>
            <person name="Thang M."/>
            <person name="Chan C."/>
        </authorList>
    </citation>
    <scope>NUCLEOTIDE SEQUENCE</scope>
</reference>
<feature type="non-terminal residue" evidence="1">
    <location>
        <position position="1"/>
    </location>
</feature>
<dbReference type="EMBL" id="CAJNIZ010032780">
    <property type="protein sequence ID" value="CAE7539739.1"/>
    <property type="molecule type" value="Genomic_DNA"/>
</dbReference>
<feature type="non-terminal residue" evidence="1">
    <location>
        <position position="56"/>
    </location>
</feature>
<name>A0A812TTB2_SYMPI</name>
<evidence type="ECO:0000313" key="1">
    <source>
        <dbReference type="EMBL" id="CAE7539739.1"/>
    </source>
</evidence>
<dbReference type="Proteomes" id="UP000649617">
    <property type="component" value="Unassembled WGS sequence"/>
</dbReference>
<comment type="caution">
    <text evidence="1">The sequence shown here is derived from an EMBL/GenBank/DDBJ whole genome shotgun (WGS) entry which is preliminary data.</text>
</comment>
<evidence type="ECO:0000313" key="2">
    <source>
        <dbReference type="Proteomes" id="UP000649617"/>
    </source>
</evidence>
<dbReference type="OrthoDB" id="407600at2759"/>
<protein>
    <submittedName>
        <fullName evidence="1">Uncharacterized protein</fullName>
    </submittedName>
</protein>
<organism evidence="1 2">
    <name type="scientific">Symbiodinium pilosum</name>
    <name type="common">Dinoflagellate</name>
    <dbReference type="NCBI Taxonomy" id="2952"/>
    <lineage>
        <taxon>Eukaryota</taxon>
        <taxon>Sar</taxon>
        <taxon>Alveolata</taxon>
        <taxon>Dinophyceae</taxon>
        <taxon>Suessiales</taxon>
        <taxon>Symbiodiniaceae</taxon>
        <taxon>Symbiodinium</taxon>
    </lineage>
</organism>